<keyword evidence="2" id="KW-0805">Transcription regulation</keyword>
<evidence type="ECO:0000313" key="7">
    <source>
        <dbReference type="Proteomes" id="UP001166251"/>
    </source>
</evidence>
<evidence type="ECO:0000256" key="3">
    <source>
        <dbReference type="ARBA" id="ARBA00023125"/>
    </source>
</evidence>
<dbReference type="RefSeq" id="WP_220104842.1">
    <property type="nucleotide sequence ID" value="NZ_JAHZSS010000020.1"/>
</dbReference>
<dbReference type="InterPro" id="IPR036388">
    <property type="entry name" value="WH-like_DNA-bd_sf"/>
</dbReference>
<dbReference type="Proteomes" id="UP001166251">
    <property type="component" value="Unassembled WGS sequence"/>
</dbReference>
<dbReference type="Gene3D" id="1.10.10.10">
    <property type="entry name" value="Winged helix-like DNA-binding domain superfamily/Winged helix DNA-binding domain"/>
    <property type="match status" value="1"/>
</dbReference>
<name>A0ABS7EIP9_9GAMM</name>
<evidence type="ECO:0000313" key="6">
    <source>
        <dbReference type="EMBL" id="MBW8192214.1"/>
    </source>
</evidence>
<dbReference type="InterPro" id="IPR000847">
    <property type="entry name" value="LysR_HTH_N"/>
</dbReference>
<dbReference type="SUPFAM" id="SSF46785">
    <property type="entry name" value="Winged helix' DNA-binding domain"/>
    <property type="match status" value="1"/>
</dbReference>
<dbReference type="CDD" id="cd05466">
    <property type="entry name" value="PBP2_LTTR_substrate"/>
    <property type="match status" value="1"/>
</dbReference>
<reference evidence="6" key="1">
    <citation type="submission" date="2021-07" db="EMBL/GenBank/DDBJ databases">
        <title>Neiella marina sp. nov., isolated from the intestinal content of sea cucumber Apostichopus japonicus.</title>
        <authorList>
            <person name="Bai X."/>
        </authorList>
    </citation>
    <scope>NUCLEOTIDE SEQUENCE</scope>
    <source>
        <strain evidence="6">126</strain>
    </source>
</reference>
<keyword evidence="4" id="KW-0804">Transcription</keyword>
<evidence type="ECO:0000256" key="2">
    <source>
        <dbReference type="ARBA" id="ARBA00023015"/>
    </source>
</evidence>
<dbReference type="Pfam" id="PF00126">
    <property type="entry name" value="HTH_1"/>
    <property type="match status" value="1"/>
</dbReference>
<gene>
    <name evidence="6" type="ORF">K0504_14350</name>
</gene>
<accession>A0ABS7EIP9</accession>
<dbReference type="SUPFAM" id="SSF53850">
    <property type="entry name" value="Periplasmic binding protein-like II"/>
    <property type="match status" value="1"/>
</dbReference>
<dbReference type="EMBL" id="JAHZSS010000020">
    <property type="protein sequence ID" value="MBW8192214.1"/>
    <property type="molecule type" value="Genomic_DNA"/>
</dbReference>
<dbReference type="PROSITE" id="PS50931">
    <property type="entry name" value="HTH_LYSR"/>
    <property type="match status" value="1"/>
</dbReference>
<dbReference type="Pfam" id="PF03466">
    <property type="entry name" value="LysR_substrate"/>
    <property type="match status" value="1"/>
</dbReference>
<organism evidence="6 7">
    <name type="scientific">Neiella holothuriorum</name>
    <dbReference type="NCBI Taxonomy" id="2870530"/>
    <lineage>
        <taxon>Bacteria</taxon>
        <taxon>Pseudomonadati</taxon>
        <taxon>Pseudomonadota</taxon>
        <taxon>Gammaproteobacteria</taxon>
        <taxon>Alteromonadales</taxon>
        <taxon>Echinimonadaceae</taxon>
        <taxon>Neiella</taxon>
    </lineage>
</organism>
<dbReference type="PANTHER" id="PTHR30118:SF14">
    <property type="entry name" value="LYSR FAMILY TRANSCRIPTIONAL REGULATOR"/>
    <property type="match status" value="1"/>
</dbReference>
<feature type="domain" description="HTH lysR-type" evidence="5">
    <location>
        <begin position="6"/>
        <end position="63"/>
    </location>
</feature>
<evidence type="ECO:0000256" key="4">
    <source>
        <dbReference type="ARBA" id="ARBA00023163"/>
    </source>
</evidence>
<dbReference type="InterPro" id="IPR050389">
    <property type="entry name" value="LysR-type_TF"/>
</dbReference>
<comment type="caution">
    <text evidence="6">The sequence shown here is derived from an EMBL/GenBank/DDBJ whole genome shotgun (WGS) entry which is preliminary data.</text>
</comment>
<dbReference type="InterPro" id="IPR005119">
    <property type="entry name" value="LysR_subst-bd"/>
</dbReference>
<comment type="similarity">
    <text evidence="1">Belongs to the LysR transcriptional regulatory family.</text>
</comment>
<keyword evidence="7" id="KW-1185">Reference proteome</keyword>
<sequence length="301" mass="34080">MDWTQFDLNLLRTLLVLLQEKNTRKAADRLGVSQPAVSRSLARIRACFDDPLFIRQARGLALTDRGVELAEQLPEIMEALQASLQGKQFEPEKLTGKFRLAMNSYLSESHGYLVCQAIMAQAPNVELELHNYTPSTQMQLQRQILDAAISFYPLDLSKEIRQQVVSTTNVGALCRKDHPLESKFFEPMDLANYPVAGLILPEFNEQQMLIQKLLGKSFVLQPKFRSQQLATILQYVSDSDGLCIAPKSSFCGKLPDDYRFLELSHEGHTVEMPIALAFHNNKYRTAKFNWLAQLVEGVFSA</sequence>
<evidence type="ECO:0000256" key="1">
    <source>
        <dbReference type="ARBA" id="ARBA00009437"/>
    </source>
</evidence>
<dbReference type="InterPro" id="IPR036390">
    <property type="entry name" value="WH_DNA-bd_sf"/>
</dbReference>
<dbReference type="PANTHER" id="PTHR30118">
    <property type="entry name" value="HTH-TYPE TRANSCRIPTIONAL REGULATOR LEUO-RELATED"/>
    <property type="match status" value="1"/>
</dbReference>
<dbReference type="Gene3D" id="3.40.190.10">
    <property type="entry name" value="Periplasmic binding protein-like II"/>
    <property type="match status" value="2"/>
</dbReference>
<keyword evidence="3" id="KW-0238">DNA-binding</keyword>
<evidence type="ECO:0000259" key="5">
    <source>
        <dbReference type="PROSITE" id="PS50931"/>
    </source>
</evidence>
<protein>
    <submittedName>
        <fullName evidence="6">LysR family transcriptional regulator</fullName>
    </submittedName>
</protein>
<proteinExistence type="inferred from homology"/>